<dbReference type="Pfam" id="PF19689">
    <property type="entry name" value="DUF6190"/>
    <property type="match status" value="1"/>
</dbReference>
<dbReference type="EMBL" id="LJRR01000408">
    <property type="protein sequence ID" value="KPZ09962.1"/>
    <property type="molecule type" value="Genomic_DNA"/>
</dbReference>
<gene>
    <name evidence="1" type="ORF">ALO40_03701</name>
</gene>
<evidence type="ECO:0000313" key="1">
    <source>
        <dbReference type="EMBL" id="KPZ09962.1"/>
    </source>
</evidence>
<dbReference type="PATRIC" id="fig|251703.9.peg.5183"/>
<sequence>MSERSMSELPLSNLRLPMIDATVFMGMHHADPGVRDKSLGFFSRFYTSSVQMNFAQVGICDAIIWKKSRALQDVYYPFMDVLHTDMAIQRQGCSEQVLQRAANDSLFKGLPVEKKLLAAQVLEHELPFYTHDLELLRLQVLQPFLQPFENTPGRPAFPEMLQRLYEQSCALVIRNEDFQHVG</sequence>
<reference evidence="1 2" key="1">
    <citation type="submission" date="2015-09" db="EMBL/GenBank/DDBJ databases">
        <title>Genome announcement of multiple Pseudomonas syringae strains.</title>
        <authorList>
            <person name="Thakur S."/>
            <person name="Wang P.W."/>
            <person name="Gong Y."/>
            <person name="Weir B.S."/>
            <person name="Guttman D.S."/>
        </authorList>
    </citation>
    <scope>NUCLEOTIDE SEQUENCE [LARGE SCALE GENOMIC DNA]</scope>
    <source>
        <strain evidence="1 2">ICMP3963</strain>
    </source>
</reference>
<dbReference type="Proteomes" id="UP000050317">
    <property type="component" value="Unassembled WGS sequence"/>
</dbReference>
<evidence type="ECO:0000313" key="2">
    <source>
        <dbReference type="Proteomes" id="UP000050317"/>
    </source>
</evidence>
<accession>A0A0Q0CFC7</accession>
<organism evidence="1 2">
    <name type="scientific">Pseudomonas syringae pv. viburni</name>
    <dbReference type="NCBI Taxonomy" id="251703"/>
    <lineage>
        <taxon>Bacteria</taxon>
        <taxon>Pseudomonadati</taxon>
        <taxon>Pseudomonadota</taxon>
        <taxon>Gammaproteobacteria</taxon>
        <taxon>Pseudomonadales</taxon>
        <taxon>Pseudomonadaceae</taxon>
        <taxon>Pseudomonas</taxon>
    </lineage>
</organism>
<dbReference type="AlphaFoldDB" id="A0A0Q0CFC7"/>
<protein>
    <submittedName>
        <fullName evidence="1">Uncharacterized protein</fullName>
    </submittedName>
</protein>
<name>A0A0Q0CFC7_9PSED</name>
<proteinExistence type="predicted"/>
<comment type="caution">
    <text evidence="1">The sequence shown here is derived from an EMBL/GenBank/DDBJ whole genome shotgun (WGS) entry which is preliminary data.</text>
</comment>
<dbReference type="InterPro" id="IPR045685">
    <property type="entry name" value="DUF6190"/>
</dbReference>